<protein>
    <submittedName>
        <fullName evidence="2">Uncharacterized protein</fullName>
    </submittedName>
</protein>
<dbReference type="EMBL" id="ML119713">
    <property type="protein sequence ID" value="RPA78276.1"/>
    <property type="molecule type" value="Genomic_DNA"/>
</dbReference>
<feature type="signal peptide" evidence="1">
    <location>
        <begin position="1"/>
        <end position="19"/>
    </location>
</feature>
<gene>
    <name evidence="2" type="ORF">BJ508DRAFT_156936</name>
</gene>
<evidence type="ECO:0000313" key="2">
    <source>
        <dbReference type="EMBL" id="RPA78276.1"/>
    </source>
</evidence>
<evidence type="ECO:0000256" key="1">
    <source>
        <dbReference type="SAM" id="SignalP"/>
    </source>
</evidence>
<organism evidence="2 3">
    <name type="scientific">Ascobolus immersus RN42</name>
    <dbReference type="NCBI Taxonomy" id="1160509"/>
    <lineage>
        <taxon>Eukaryota</taxon>
        <taxon>Fungi</taxon>
        <taxon>Dikarya</taxon>
        <taxon>Ascomycota</taxon>
        <taxon>Pezizomycotina</taxon>
        <taxon>Pezizomycetes</taxon>
        <taxon>Pezizales</taxon>
        <taxon>Ascobolaceae</taxon>
        <taxon>Ascobolus</taxon>
    </lineage>
</organism>
<proteinExistence type="predicted"/>
<reference evidence="2 3" key="1">
    <citation type="journal article" date="2018" name="Nat. Ecol. Evol.">
        <title>Pezizomycetes genomes reveal the molecular basis of ectomycorrhizal truffle lifestyle.</title>
        <authorList>
            <person name="Murat C."/>
            <person name="Payen T."/>
            <person name="Noel B."/>
            <person name="Kuo A."/>
            <person name="Morin E."/>
            <person name="Chen J."/>
            <person name="Kohler A."/>
            <person name="Krizsan K."/>
            <person name="Balestrini R."/>
            <person name="Da Silva C."/>
            <person name="Montanini B."/>
            <person name="Hainaut M."/>
            <person name="Levati E."/>
            <person name="Barry K.W."/>
            <person name="Belfiori B."/>
            <person name="Cichocki N."/>
            <person name="Clum A."/>
            <person name="Dockter R.B."/>
            <person name="Fauchery L."/>
            <person name="Guy J."/>
            <person name="Iotti M."/>
            <person name="Le Tacon F."/>
            <person name="Lindquist E.A."/>
            <person name="Lipzen A."/>
            <person name="Malagnac F."/>
            <person name="Mello A."/>
            <person name="Molinier V."/>
            <person name="Miyauchi S."/>
            <person name="Poulain J."/>
            <person name="Riccioni C."/>
            <person name="Rubini A."/>
            <person name="Sitrit Y."/>
            <person name="Splivallo R."/>
            <person name="Traeger S."/>
            <person name="Wang M."/>
            <person name="Zifcakova L."/>
            <person name="Wipf D."/>
            <person name="Zambonelli A."/>
            <person name="Paolocci F."/>
            <person name="Nowrousian M."/>
            <person name="Ottonello S."/>
            <person name="Baldrian P."/>
            <person name="Spatafora J.W."/>
            <person name="Henrissat B."/>
            <person name="Nagy L.G."/>
            <person name="Aury J.M."/>
            <person name="Wincker P."/>
            <person name="Grigoriev I.V."/>
            <person name="Bonfante P."/>
            <person name="Martin F.M."/>
        </authorList>
    </citation>
    <scope>NUCLEOTIDE SEQUENCE [LARGE SCALE GENOMIC DNA]</scope>
    <source>
        <strain evidence="2 3">RN42</strain>
    </source>
</reference>
<keyword evidence="1" id="KW-0732">Signal</keyword>
<name>A0A3N4HYU8_ASCIM</name>
<evidence type="ECO:0000313" key="3">
    <source>
        <dbReference type="Proteomes" id="UP000275078"/>
    </source>
</evidence>
<accession>A0A3N4HYU8</accession>
<dbReference type="AlphaFoldDB" id="A0A3N4HYU8"/>
<dbReference type="OrthoDB" id="3477104at2759"/>
<feature type="chain" id="PRO_5018317882" evidence="1">
    <location>
        <begin position="20"/>
        <end position="118"/>
    </location>
</feature>
<dbReference type="Proteomes" id="UP000275078">
    <property type="component" value="Unassembled WGS sequence"/>
</dbReference>
<keyword evidence="3" id="KW-1185">Reference proteome</keyword>
<sequence>MKFISLSVLFFVPFILSSAIPEAAPATLEKRADKVCKVAADATPCYRLPGIGRAGSGQQKLRDIITSDRFGVNCRVTASAFNGDTTWDWIPGWGCWVSSYYTRTADSTPTCETNVLLC</sequence>